<proteinExistence type="predicted"/>
<reference evidence="2" key="1">
    <citation type="submission" date="2021-05" db="EMBL/GenBank/DDBJ databases">
        <authorList>
            <person name="Alioto T."/>
            <person name="Alioto T."/>
            <person name="Gomez Garrido J."/>
        </authorList>
    </citation>
    <scope>NUCLEOTIDE SEQUENCE</scope>
</reference>
<dbReference type="AlphaFoldDB" id="A0A8D8BN92"/>
<keyword evidence="1" id="KW-0472">Membrane</keyword>
<keyword evidence="1" id="KW-1133">Transmembrane helix</keyword>
<accession>A0A8D8BN92</accession>
<organism evidence="2">
    <name type="scientific">Culex pipiens</name>
    <name type="common">House mosquito</name>
    <dbReference type="NCBI Taxonomy" id="7175"/>
    <lineage>
        <taxon>Eukaryota</taxon>
        <taxon>Metazoa</taxon>
        <taxon>Ecdysozoa</taxon>
        <taxon>Arthropoda</taxon>
        <taxon>Hexapoda</taxon>
        <taxon>Insecta</taxon>
        <taxon>Pterygota</taxon>
        <taxon>Neoptera</taxon>
        <taxon>Endopterygota</taxon>
        <taxon>Diptera</taxon>
        <taxon>Nematocera</taxon>
        <taxon>Culicoidea</taxon>
        <taxon>Culicidae</taxon>
        <taxon>Culicinae</taxon>
        <taxon>Culicini</taxon>
        <taxon>Culex</taxon>
        <taxon>Culex</taxon>
    </lineage>
</organism>
<evidence type="ECO:0000256" key="1">
    <source>
        <dbReference type="SAM" id="Phobius"/>
    </source>
</evidence>
<keyword evidence="1" id="KW-0812">Transmembrane</keyword>
<protein>
    <submittedName>
        <fullName evidence="2">(northern house mosquito) hypothetical protein</fullName>
    </submittedName>
</protein>
<feature type="transmembrane region" description="Helical" evidence="1">
    <location>
        <begin position="44"/>
        <end position="70"/>
    </location>
</feature>
<dbReference type="EMBL" id="HBUE01081147">
    <property type="protein sequence ID" value="CAG6477513.1"/>
    <property type="molecule type" value="Transcribed_RNA"/>
</dbReference>
<sequence length="103" mass="10875">MSLETQHFVPLLQSPEVVRYASQYSAIRSATQTPGHVELFLLSFSFSLIFASVVGFGVVVVGALVVVVGLGRAVVVDMLAAAAWLSTQHLILGEGQGISSRTS</sequence>
<evidence type="ECO:0000313" key="2">
    <source>
        <dbReference type="EMBL" id="CAG6477513.1"/>
    </source>
</evidence>
<name>A0A8D8BN92_CULPI</name>